<dbReference type="OrthoDB" id="10064127at2759"/>
<dbReference type="EMBL" id="UZAN01054315">
    <property type="protein sequence ID" value="VDP90376.1"/>
    <property type="molecule type" value="Genomic_DNA"/>
</dbReference>
<protein>
    <submittedName>
        <fullName evidence="1 3">Uncharacterized protein</fullName>
    </submittedName>
</protein>
<name>A0A183B1L9_9TREM</name>
<evidence type="ECO:0000313" key="3">
    <source>
        <dbReference type="WBParaSite" id="ECPE_0001314301-mRNA-1"/>
    </source>
</evidence>
<reference evidence="1 2" key="2">
    <citation type="submission" date="2018-11" db="EMBL/GenBank/DDBJ databases">
        <authorList>
            <consortium name="Pathogen Informatics"/>
        </authorList>
    </citation>
    <scope>NUCLEOTIDE SEQUENCE [LARGE SCALE GENOMIC DNA]</scope>
    <source>
        <strain evidence="1 2">Egypt</strain>
    </source>
</reference>
<organism evidence="3">
    <name type="scientific">Echinostoma caproni</name>
    <dbReference type="NCBI Taxonomy" id="27848"/>
    <lineage>
        <taxon>Eukaryota</taxon>
        <taxon>Metazoa</taxon>
        <taxon>Spiralia</taxon>
        <taxon>Lophotrochozoa</taxon>
        <taxon>Platyhelminthes</taxon>
        <taxon>Trematoda</taxon>
        <taxon>Digenea</taxon>
        <taxon>Plagiorchiida</taxon>
        <taxon>Echinostomata</taxon>
        <taxon>Echinostomatoidea</taxon>
        <taxon>Echinostomatidae</taxon>
        <taxon>Echinostoma</taxon>
    </lineage>
</organism>
<dbReference type="AlphaFoldDB" id="A0A183B1L9"/>
<keyword evidence="2" id="KW-1185">Reference proteome</keyword>
<proteinExistence type="predicted"/>
<evidence type="ECO:0000313" key="2">
    <source>
        <dbReference type="Proteomes" id="UP000272942"/>
    </source>
</evidence>
<reference evidence="3" key="1">
    <citation type="submission" date="2016-06" db="UniProtKB">
        <authorList>
            <consortium name="WormBaseParasite"/>
        </authorList>
    </citation>
    <scope>IDENTIFICATION</scope>
</reference>
<gene>
    <name evidence="1" type="ORF">ECPE_LOCUS13104</name>
</gene>
<sequence length="117" mass="13601">MIGTDHVFCRDFILQLNEQASRCNYGDHLEEQMCGRLVAGINDLTLQRKLLEKKDLSFAEARKICKQYDDLMKATFSEEIKLFQRPKTWPKLHPMAKCIPKTQQDSGGRDERINPCL</sequence>
<evidence type="ECO:0000313" key="1">
    <source>
        <dbReference type="EMBL" id="VDP90376.1"/>
    </source>
</evidence>
<dbReference type="WBParaSite" id="ECPE_0001314301-mRNA-1">
    <property type="protein sequence ID" value="ECPE_0001314301-mRNA-1"/>
    <property type="gene ID" value="ECPE_0001314301"/>
</dbReference>
<accession>A0A183B1L9</accession>
<dbReference type="Proteomes" id="UP000272942">
    <property type="component" value="Unassembled WGS sequence"/>
</dbReference>